<feature type="region of interest" description="Disordered" evidence="1">
    <location>
        <begin position="377"/>
        <end position="400"/>
    </location>
</feature>
<feature type="compositionally biased region" description="Acidic residues" evidence="1">
    <location>
        <begin position="191"/>
        <end position="205"/>
    </location>
</feature>
<evidence type="ECO:0000256" key="1">
    <source>
        <dbReference type="SAM" id="MobiDB-lite"/>
    </source>
</evidence>
<proteinExistence type="predicted"/>
<dbReference type="AlphaFoldDB" id="A0A0U1M078"/>
<feature type="compositionally biased region" description="Polar residues" evidence="1">
    <location>
        <begin position="19"/>
        <end position="44"/>
    </location>
</feature>
<feature type="compositionally biased region" description="Acidic residues" evidence="1">
    <location>
        <begin position="136"/>
        <end position="148"/>
    </location>
</feature>
<feature type="region of interest" description="Disordered" evidence="1">
    <location>
        <begin position="13"/>
        <end position="278"/>
    </location>
</feature>
<protein>
    <recommendedName>
        <fullName evidence="4">Immediate-early protein</fullName>
    </recommendedName>
</protein>
<feature type="compositionally biased region" description="Basic and acidic residues" evidence="1">
    <location>
        <begin position="255"/>
        <end position="265"/>
    </location>
</feature>
<reference evidence="2 3" key="1">
    <citation type="submission" date="2015-04" db="EMBL/GenBank/DDBJ databases">
        <authorList>
            <person name="Syromyatnikov M.Y."/>
            <person name="Popov V.N."/>
        </authorList>
    </citation>
    <scope>NUCLEOTIDE SEQUENCE [LARGE SCALE GENOMIC DNA]</scope>
    <source>
        <strain evidence="2">WF-38-12</strain>
    </source>
</reference>
<evidence type="ECO:0008006" key="4">
    <source>
        <dbReference type="Google" id="ProtNLM"/>
    </source>
</evidence>
<dbReference type="GO" id="GO:0006364">
    <property type="term" value="P:rRNA processing"/>
    <property type="evidence" value="ECO:0007669"/>
    <property type="project" value="InterPro"/>
</dbReference>
<dbReference type="Pfam" id="PF08297">
    <property type="entry name" value="U3_snoRNA_assoc"/>
    <property type="match status" value="1"/>
</dbReference>
<dbReference type="InterPro" id="IPR013268">
    <property type="entry name" value="UTP16"/>
</dbReference>
<gene>
    <name evidence="2" type="ORF">PISL3812_05999</name>
</gene>
<feature type="compositionally biased region" description="Basic and acidic residues" evidence="1">
    <location>
        <begin position="221"/>
        <end position="246"/>
    </location>
</feature>
<sequence>MFSQIFNKARGLLPGTAADDSSFTAHASTSEAATDSTIDSTNSDPDMVTATRRGQVGSPQTKGSDVAANGKRKTRATRSDTQSNKRRRTESEDEDDVETHHSSVVVEIPLRRKSAKDDEADEVPETQETNGASNGIEDDEEEEEEATDETQNTTSTDPPKNSNKHIRFGSEEPAPVLNGMKEIPETQPVQPEEEASSDDDDEAPEVVDNSAQLLSLKVKAQKQEEARKRDEILRKEKRKLQDERNKSQAKASKKTKLEKPSDSRPAEPTLAQDDDLISESTATLQGSVVRDSGRLVLPALLPDEILNAEPVYTVPSPAPEPSRQSTKKHKFFDDIKKPAKDIHHGDVTIRVLENQKNMLPPKSSITGRKVKAAWMAGQRNKNGPSGLKRTSGAYKGFVRR</sequence>
<organism evidence="2 3">
    <name type="scientific">Talaromyces islandicus</name>
    <name type="common">Penicillium islandicum</name>
    <dbReference type="NCBI Taxonomy" id="28573"/>
    <lineage>
        <taxon>Eukaryota</taxon>
        <taxon>Fungi</taxon>
        <taxon>Dikarya</taxon>
        <taxon>Ascomycota</taxon>
        <taxon>Pezizomycotina</taxon>
        <taxon>Eurotiomycetes</taxon>
        <taxon>Eurotiomycetidae</taxon>
        <taxon>Eurotiales</taxon>
        <taxon>Trichocomaceae</taxon>
        <taxon>Talaromyces</taxon>
        <taxon>Talaromyces sect. Islandici</taxon>
    </lineage>
</organism>
<dbReference type="STRING" id="28573.A0A0U1M078"/>
<keyword evidence="3" id="KW-1185">Reference proteome</keyword>
<accession>A0A0U1M078</accession>
<dbReference type="OMA" id="REHWLKG"/>
<dbReference type="GO" id="GO:0030515">
    <property type="term" value="F:snoRNA binding"/>
    <property type="evidence" value="ECO:0007669"/>
    <property type="project" value="InterPro"/>
</dbReference>
<name>A0A0U1M078_TALIS</name>
<dbReference type="OrthoDB" id="5423707at2759"/>
<evidence type="ECO:0000313" key="3">
    <source>
        <dbReference type="Proteomes" id="UP000054383"/>
    </source>
</evidence>
<feature type="compositionally biased region" description="Polar residues" evidence="1">
    <location>
        <begin position="151"/>
        <end position="161"/>
    </location>
</feature>
<dbReference type="EMBL" id="CVMT01000005">
    <property type="protein sequence ID" value="CRG88964.1"/>
    <property type="molecule type" value="Genomic_DNA"/>
</dbReference>
<dbReference type="Proteomes" id="UP000054383">
    <property type="component" value="Unassembled WGS sequence"/>
</dbReference>
<evidence type="ECO:0000313" key="2">
    <source>
        <dbReference type="EMBL" id="CRG88964.1"/>
    </source>
</evidence>